<dbReference type="PANTHER" id="PTHR11927:SF9">
    <property type="entry name" value="L-FUCOSYLTRANSFERASE"/>
    <property type="match status" value="1"/>
</dbReference>
<dbReference type="OrthoDB" id="6090518at2759"/>
<comment type="caution">
    <text evidence="4">The sequence shown here is derived from an EMBL/GenBank/DDBJ whole genome shotgun (WGS) entry which is preliminary data.</text>
</comment>
<keyword evidence="3" id="KW-0333">Golgi apparatus</keyword>
<keyword evidence="5" id="KW-1185">Reference proteome</keyword>
<dbReference type="AlphaFoldDB" id="A0A8S3R5N8"/>
<dbReference type="GO" id="GO:0008107">
    <property type="term" value="F:galactoside 2-alpha-L-fucosyltransferase activity"/>
    <property type="evidence" value="ECO:0007669"/>
    <property type="project" value="InterPro"/>
</dbReference>
<dbReference type="EMBL" id="CAJPWZ010000887">
    <property type="protein sequence ID" value="CAG2202371.1"/>
    <property type="molecule type" value="Genomic_DNA"/>
</dbReference>
<dbReference type="EC" id="2.4.1.-" evidence="3"/>
<comment type="subcellular location">
    <subcellularLocation>
        <location evidence="3">Golgi apparatus</location>
        <location evidence="3">Golgi stack membrane</location>
        <topology evidence="3">Single-pass type II membrane protein</topology>
    </subcellularLocation>
</comment>
<proteinExistence type="inferred from homology"/>
<keyword evidence="1 3" id="KW-0328">Glycosyltransferase</keyword>
<evidence type="ECO:0000256" key="2">
    <source>
        <dbReference type="ARBA" id="ARBA00022679"/>
    </source>
</evidence>
<evidence type="ECO:0000256" key="3">
    <source>
        <dbReference type="RuleBase" id="RU363129"/>
    </source>
</evidence>
<dbReference type="Pfam" id="PF01531">
    <property type="entry name" value="Glyco_transf_11"/>
    <property type="match status" value="1"/>
</dbReference>
<evidence type="ECO:0000313" key="5">
    <source>
        <dbReference type="Proteomes" id="UP000683360"/>
    </source>
</evidence>
<comment type="pathway">
    <text evidence="3">Protein modification; protein glycosylation.</text>
</comment>
<gene>
    <name evidence="4" type="ORF">MEDL_16957</name>
</gene>
<dbReference type="GO" id="GO:0005975">
    <property type="term" value="P:carbohydrate metabolic process"/>
    <property type="evidence" value="ECO:0007669"/>
    <property type="project" value="InterPro"/>
</dbReference>
<dbReference type="CDD" id="cd11301">
    <property type="entry name" value="Fut1_Fut2_like"/>
    <property type="match status" value="1"/>
</dbReference>
<keyword evidence="3" id="KW-0812">Transmembrane</keyword>
<keyword evidence="2 3" id="KW-0808">Transferase</keyword>
<evidence type="ECO:0000256" key="1">
    <source>
        <dbReference type="ARBA" id="ARBA00022676"/>
    </source>
</evidence>
<name>A0A8S3R5N8_MYTED</name>
<comment type="similarity">
    <text evidence="3">Belongs to the glycosyltransferase 11 family.</text>
</comment>
<keyword evidence="3" id="KW-0735">Signal-anchor</keyword>
<accession>A0A8S3R5N8</accession>
<dbReference type="GO" id="GO:0032580">
    <property type="term" value="C:Golgi cisterna membrane"/>
    <property type="evidence" value="ECO:0007669"/>
    <property type="project" value="UniProtKB-SubCell"/>
</dbReference>
<dbReference type="InterPro" id="IPR002516">
    <property type="entry name" value="Glyco_trans_11"/>
</dbReference>
<dbReference type="Proteomes" id="UP000683360">
    <property type="component" value="Unassembled WGS sequence"/>
</dbReference>
<evidence type="ECO:0000313" key="4">
    <source>
        <dbReference type="EMBL" id="CAG2202371.1"/>
    </source>
</evidence>
<protein>
    <recommendedName>
        <fullName evidence="3">L-Fucosyltransferase</fullName>
        <ecNumber evidence="3">2.4.1.-</ecNumber>
    </recommendedName>
</protein>
<reference evidence="4" key="1">
    <citation type="submission" date="2021-03" db="EMBL/GenBank/DDBJ databases">
        <authorList>
            <person name="Bekaert M."/>
        </authorList>
    </citation>
    <scope>NUCLEOTIDE SEQUENCE</scope>
</reference>
<sequence length="246" mass="29180">MRLIVGENTEINRVFNIDVDVRPDVKICQTFNYRQEKQSSAYDDSLLRFNNSQNVRLVSCLQSWKYFYEFRNELRKQLTFRRHIQIEAERNIRQILHKLNGESRKMVTLVGVHIRLGDIFISSRLKQNGFVIATPEYLSKSVNYFLSKYRNVLFVVTSQNMTWAKANMPRHVTNKVEYIDSPKWEVIIATLSLCDHTITTVGSFSWWIGWLTGGEVTYYKWPIRDGSILRKQFNYSDYFYPGWIGF</sequence>
<organism evidence="4 5">
    <name type="scientific">Mytilus edulis</name>
    <name type="common">Blue mussel</name>
    <dbReference type="NCBI Taxonomy" id="6550"/>
    <lineage>
        <taxon>Eukaryota</taxon>
        <taxon>Metazoa</taxon>
        <taxon>Spiralia</taxon>
        <taxon>Lophotrochozoa</taxon>
        <taxon>Mollusca</taxon>
        <taxon>Bivalvia</taxon>
        <taxon>Autobranchia</taxon>
        <taxon>Pteriomorphia</taxon>
        <taxon>Mytilida</taxon>
        <taxon>Mytiloidea</taxon>
        <taxon>Mytilidae</taxon>
        <taxon>Mytilinae</taxon>
        <taxon>Mytilus</taxon>
    </lineage>
</organism>
<keyword evidence="3" id="KW-0325">Glycoprotein</keyword>
<dbReference type="PANTHER" id="PTHR11927">
    <property type="entry name" value="GALACTOSIDE 2-L-FUCOSYLTRANSFERASE"/>
    <property type="match status" value="1"/>
</dbReference>